<protein>
    <recommendedName>
        <fullName evidence="3">Calmodulin-binding protein</fullName>
    </recommendedName>
</protein>
<sequence>MALLKRRKTAKQQEINVDATLTRSHVSRGDALMLRHLLIAAALLGSYVATSDIASADQRAYGQNWGGQADTRDWNRFYHYPYVYYPQNFYGQEYFRSSDDMYHRYPQEMRIPVYNKKWHNPYPSNRRFHSGHQFILDVF</sequence>
<dbReference type="Proteomes" id="UP000318288">
    <property type="component" value="Unassembled WGS sequence"/>
</dbReference>
<reference evidence="1 2" key="1">
    <citation type="submission" date="2019-02" db="EMBL/GenBank/DDBJ databases">
        <title>Deep-cultivation of Planctomycetes and their phenomic and genomic characterization uncovers novel biology.</title>
        <authorList>
            <person name="Wiegand S."/>
            <person name="Jogler M."/>
            <person name="Boedeker C."/>
            <person name="Pinto D."/>
            <person name="Vollmers J."/>
            <person name="Rivas-Marin E."/>
            <person name="Kohn T."/>
            <person name="Peeters S.H."/>
            <person name="Heuer A."/>
            <person name="Rast P."/>
            <person name="Oberbeckmann S."/>
            <person name="Bunk B."/>
            <person name="Jeske O."/>
            <person name="Meyerdierks A."/>
            <person name="Storesund J.E."/>
            <person name="Kallscheuer N."/>
            <person name="Luecker S."/>
            <person name="Lage O.M."/>
            <person name="Pohl T."/>
            <person name="Merkel B.J."/>
            <person name="Hornburger P."/>
            <person name="Mueller R.-W."/>
            <person name="Bruemmer F."/>
            <person name="Labrenz M."/>
            <person name="Spormann A.M."/>
            <person name="Op Den Camp H."/>
            <person name="Overmann J."/>
            <person name="Amann R."/>
            <person name="Jetten M.S.M."/>
            <person name="Mascher T."/>
            <person name="Medema M.H."/>
            <person name="Devos D.P."/>
            <person name="Kaster A.-K."/>
            <person name="Ovreas L."/>
            <person name="Rohde M."/>
            <person name="Galperin M.Y."/>
            <person name="Jogler C."/>
        </authorList>
    </citation>
    <scope>NUCLEOTIDE SEQUENCE [LARGE SCALE GENOMIC DNA]</scope>
    <source>
        <strain evidence="1 2">Poly51</strain>
    </source>
</reference>
<evidence type="ECO:0008006" key="3">
    <source>
        <dbReference type="Google" id="ProtNLM"/>
    </source>
</evidence>
<comment type="caution">
    <text evidence="1">The sequence shown here is derived from an EMBL/GenBank/DDBJ whole genome shotgun (WGS) entry which is preliminary data.</text>
</comment>
<name>A0A5C6FCL4_9BACT</name>
<proteinExistence type="predicted"/>
<dbReference type="EMBL" id="SJPW01000002">
    <property type="protein sequence ID" value="TWU58462.1"/>
    <property type="molecule type" value="Genomic_DNA"/>
</dbReference>
<accession>A0A5C6FCL4</accession>
<organism evidence="1 2">
    <name type="scientific">Rubripirellula tenax</name>
    <dbReference type="NCBI Taxonomy" id="2528015"/>
    <lineage>
        <taxon>Bacteria</taxon>
        <taxon>Pseudomonadati</taxon>
        <taxon>Planctomycetota</taxon>
        <taxon>Planctomycetia</taxon>
        <taxon>Pirellulales</taxon>
        <taxon>Pirellulaceae</taxon>
        <taxon>Rubripirellula</taxon>
    </lineage>
</organism>
<evidence type="ECO:0000313" key="2">
    <source>
        <dbReference type="Proteomes" id="UP000318288"/>
    </source>
</evidence>
<evidence type="ECO:0000313" key="1">
    <source>
        <dbReference type="EMBL" id="TWU58462.1"/>
    </source>
</evidence>
<gene>
    <name evidence="1" type="ORF">Poly51_12400</name>
</gene>
<dbReference type="AlphaFoldDB" id="A0A5C6FCL4"/>
<keyword evidence="2" id="KW-1185">Reference proteome</keyword>